<feature type="compositionally biased region" description="Basic and acidic residues" evidence="4">
    <location>
        <begin position="738"/>
        <end position="756"/>
    </location>
</feature>
<comment type="subcellular location">
    <subcellularLocation>
        <location evidence="1">Nucleus</location>
    </subcellularLocation>
</comment>
<feature type="compositionally biased region" description="Low complexity" evidence="4">
    <location>
        <begin position="43"/>
        <end position="67"/>
    </location>
</feature>
<protein>
    <submittedName>
        <fullName evidence="5">Nucleolar complex protein</fullName>
    </submittedName>
</protein>
<dbReference type="EMBL" id="JAOAOG010000122">
    <property type="protein sequence ID" value="KAJ6247614.1"/>
    <property type="molecule type" value="Genomic_DNA"/>
</dbReference>
<evidence type="ECO:0000313" key="5">
    <source>
        <dbReference type="EMBL" id="KAJ6247614.1"/>
    </source>
</evidence>
<keyword evidence="3" id="KW-0539">Nucleus</keyword>
<dbReference type="PANTHER" id="PTHR12687:SF4">
    <property type="entry name" value="NUCLEOLAR COMPLEX PROTEIN 2 HOMOLOG"/>
    <property type="match status" value="1"/>
</dbReference>
<feature type="region of interest" description="Disordered" evidence="4">
    <location>
        <begin position="738"/>
        <end position="785"/>
    </location>
</feature>
<feature type="compositionally biased region" description="Low complexity" evidence="4">
    <location>
        <begin position="10"/>
        <end position="21"/>
    </location>
</feature>
<name>A0ABQ8YSL9_9EUKA</name>
<feature type="compositionally biased region" description="Basic residues" evidence="4">
    <location>
        <begin position="75"/>
        <end position="89"/>
    </location>
</feature>
<evidence type="ECO:0000256" key="4">
    <source>
        <dbReference type="SAM" id="MobiDB-lite"/>
    </source>
</evidence>
<proteinExistence type="inferred from homology"/>
<dbReference type="PANTHER" id="PTHR12687">
    <property type="entry name" value="NUCLEOLAR COMPLEX 2 AND RAD4-RELATED"/>
    <property type="match status" value="1"/>
</dbReference>
<sequence length="812" mass="96143">MNVFTQEPMSDSSESENSSSKQLKKRSVKKKQNKNKKADSKTNNKNKINVNKNKNKNKQNQTKNNQQQKHDQKQNKNKKKKQNKNKKKNQNQNQNKNKNQKQNKNKNQNKIQKKTPNKQKKQPKKELNQVDKQILTHQEELELLKKEQPEFYKYMLENDQEALSFGHGLQFSSKEPESIQEQEQEQDKDKEIELEKNDTNKKKPEKQKTSTKNKKKLKREILGRKDIEDFKTLLSGNLENIKPSHLKKILLAFQCGCRIEDFNTELFLEKEGSDDEPIEFPFIFENSKICSDFVVMVIKLLPNYFDHKLGFDPQKYSDTSKTRGKIAFNATKWNKIKQFAVSFLSNLQFLLSKQENEQEQELMIKFILTKIDSRLVPYYLTSKLLSFSLSKTLIAFWGKIKDEQIKGRSYLIVRKIALGCPTNLYEKLIRRLHSEYKRHTLISKKNSYENLQFLMNCVVDFFGIDQVVSYSLVFIYIKELASLMRLTINAKKKESAKKICTWEFINELRLWINLLSSHGSGELQPLISPLCQITFGVLQYINSPVLLPMKFILIKNLNHLSRKTGVYTPVSEFLLNILDLPILKQKAKQMKDEKIYELYRTIHVTKEDAKSFLYQEKVVRESLKLLLEHLEINSYSISFPELVIPTIIHLKRFQKNSKIKRFNIQAQQLIEKMNKNSKFIKNQRQLIEFGPNDQTKIEEFLLNEKEKKSSPLTKFYLHLTNLENEKKKVLEKSKQLEMERTERKEKGITDKKEKNTLVRKRRRERAKIRRKESRNQAKQLKKMEKKKLQKQILDINELNEFKDIVEDMDLSD</sequence>
<feature type="region of interest" description="Disordered" evidence="4">
    <location>
        <begin position="171"/>
        <end position="217"/>
    </location>
</feature>
<dbReference type="Proteomes" id="UP001150062">
    <property type="component" value="Unassembled WGS sequence"/>
</dbReference>
<dbReference type="InterPro" id="IPR005343">
    <property type="entry name" value="Noc2"/>
</dbReference>
<feature type="compositionally biased region" description="Basic residues" evidence="4">
    <location>
        <begin position="757"/>
        <end position="772"/>
    </location>
</feature>
<gene>
    <name evidence="5" type="ORF">M0813_18248</name>
</gene>
<comment type="similarity">
    <text evidence="2">Belongs to the NOC2 family.</text>
</comment>
<feature type="compositionally biased region" description="Basic residues" evidence="4">
    <location>
        <begin position="22"/>
        <end position="35"/>
    </location>
</feature>
<feature type="region of interest" description="Disordered" evidence="4">
    <location>
        <begin position="1"/>
        <end position="133"/>
    </location>
</feature>
<reference evidence="5" key="1">
    <citation type="submission" date="2022-08" db="EMBL/GenBank/DDBJ databases">
        <title>Novel sulfate-reducing endosymbionts in the free-living metamonad Anaeramoeba.</title>
        <authorList>
            <person name="Jerlstrom-Hultqvist J."/>
            <person name="Cepicka I."/>
            <person name="Gallot-Lavallee L."/>
            <person name="Salas-Leiva D."/>
            <person name="Curtis B.A."/>
            <person name="Zahonova K."/>
            <person name="Pipaliya S."/>
            <person name="Dacks J."/>
            <person name="Roger A.J."/>
        </authorList>
    </citation>
    <scope>NUCLEOTIDE SEQUENCE</scope>
    <source>
        <strain evidence="5">Schooner1</strain>
    </source>
</reference>
<evidence type="ECO:0000313" key="6">
    <source>
        <dbReference type="Proteomes" id="UP001150062"/>
    </source>
</evidence>
<organism evidence="5 6">
    <name type="scientific">Anaeramoeba flamelloides</name>
    <dbReference type="NCBI Taxonomy" id="1746091"/>
    <lineage>
        <taxon>Eukaryota</taxon>
        <taxon>Metamonada</taxon>
        <taxon>Anaeramoebidae</taxon>
        <taxon>Anaeramoeba</taxon>
    </lineage>
</organism>
<feature type="compositionally biased region" description="Basic residues" evidence="4">
    <location>
        <begin position="111"/>
        <end position="123"/>
    </location>
</feature>
<evidence type="ECO:0000256" key="2">
    <source>
        <dbReference type="ARBA" id="ARBA00005907"/>
    </source>
</evidence>
<feature type="compositionally biased region" description="Basic and acidic residues" evidence="4">
    <location>
        <begin position="185"/>
        <end position="208"/>
    </location>
</feature>
<evidence type="ECO:0000256" key="1">
    <source>
        <dbReference type="ARBA" id="ARBA00004123"/>
    </source>
</evidence>
<keyword evidence="6" id="KW-1185">Reference proteome</keyword>
<evidence type="ECO:0000256" key="3">
    <source>
        <dbReference type="ARBA" id="ARBA00023242"/>
    </source>
</evidence>
<dbReference type="Pfam" id="PF03715">
    <property type="entry name" value="Noc2"/>
    <property type="match status" value="1"/>
</dbReference>
<accession>A0ABQ8YSL9</accession>
<comment type="caution">
    <text evidence="5">The sequence shown here is derived from an EMBL/GenBank/DDBJ whole genome shotgun (WGS) entry which is preliminary data.</text>
</comment>